<feature type="compositionally biased region" description="Polar residues" evidence="1">
    <location>
        <begin position="51"/>
        <end position="60"/>
    </location>
</feature>
<evidence type="ECO:0000256" key="1">
    <source>
        <dbReference type="SAM" id="MobiDB-lite"/>
    </source>
</evidence>
<feature type="compositionally biased region" description="Basic and acidic residues" evidence="1">
    <location>
        <begin position="128"/>
        <end position="141"/>
    </location>
</feature>
<dbReference type="InterPro" id="IPR021425">
    <property type="entry name" value="DUF3072"/>
</dbReference>
<evidence type="ECO:0000313" key="2">
    <source>
        <dbReference type="EMBL" id="AQQ14926.1"/>
    </source>
</evidence>
<sequence>MNDNYDPQLDPQQTPGEVPPPTPLPDEAPYDPELDGPEPEPQGQPAVDGQQAASGQPVTNQGQQQAEAQSGEMIGATGDAQGDSTLEKDPSDWVSGDDPMTESQKSYLDTLAKQAGEQLPANMTKAEASQHIDRLKGITGM</sequence>
<dbReference type="Pfam" id="PF11272">
    <property type="entry name" value="DUF3072"/>
    <property type="match status" value="1"/>
</dbReference>
<dbReference type="EMBL" id="CP019688">
    <property type="protein sequence ID" value="AQQ14926.1"/>
    <property type="molecule type" value="Genomic_DNA"/>
</dbReference>
<reference evidence="2 3" key="1">
    <citation type="submission" date="2016-12" db="EMBL/GenBank/DDBJ databases">
        <authorList>
            <person name="Song W.-J."/>
            <person name="Kurnit D.M."/>
        </authorList>
    </citation>
    <scope>NUCLEOTIDE SEQUENCE [LARGE SCALE GENOMIC DNA]</scope>
    <source>
        <strain evidence="2 3">DSM 30827</strain>
    </source>
</reference>
<keyword evidence="3" id="KW-1185">Reference proteome</keyword>
<feature type="compositionally biased region" description="Acidic residues" evidence="1">
    <location>
        <begin position="28"/>
        <end position="38"/>
    </location>
</feature>
<evidence type="ECO:0008006" key="4">
    <source>
        <dbReference type="Google" id="ProtNLM"/>
    </source>
</evidence>
<gene>
    <name evidence="2" type="ORF">CGLAU_04760</name>
</gene>
<proteinExistence type="predicted"/>
<evidence type="ECO:0000313" key="3">
    <source>
        <dbReference type="Proteomes" id="UP000217209"/>
    </source>
</evidence>
<dbReference type="Proteomes" id="UP000217209">
    <property type="component" value="Chromosome"/>
</dbReference>
<organism evidence="2 3">
    <name type="scientific">Corynebacterium glaucum</name>
    <dbReference type="NCBI Taxonomy" id="187491"/>
    <lineage>
        <taxon>Bacteria</taxon>
        <taxon>Bacillati</taxon>
        <taxon>Actinomycetota</taxon>
        <taxon>Actinomycetes</taxon>
        <taxon>Mycobacteriales</taxon>
        <taxon>Corynebacteriaceae</taxon>
        <taxon>Corynebacterium</taxon>
    </lineage>
</organism>
<dbReference type="AlphaFoldDB" id="A0A1Q2HVP1"/>
<feature type="compositionally biased region" description="Low complexity" evidence="1">
    <location>
        <begin position="61"/>
        <end position="72"/>
    </location>
</feature>
<name>A0A1Q2HVP1_9CORY</name>
<dbReference type="KEGG" id="cgv:CGLAU_04760"/>
<protein>
    <recommendedName>
        <fullName evidence="4">DUF3072 domain-containing protein</fullName>
    </recommendedName>
</protein>
<accession>A0A1Q2HVP1</accession>
<feature type="compositionally biased region" description="Pro residues" evidence="1">
    <location>
        <begin position="17"/>
        <end position="26"/>
    </location>
</feature>
<feature type="region of interest" description="Disordered" evidence="1">
    <location>
        <begin position="1"/>
        <end position="141"/>
    </location>
</feature>